<dbReference type="InterPro" id="IPR029787">
    <property type="entry name" value="Nucleotide_cyclase"/>
</dbReference>
<dbReference type="NCBIfam" id="TIGR00254">
    <property type="entry name" value="GGDEF"/>
    <property type="match status" value="1"/>
</dbReference>
<dbReference type="SUPFAM" id="SSF55073">
    <property type="entry name" value="Nucleotide cyclase"/>
    <property type="match status" value="1"/>
</dbReference>
<evidence type="ECO:0000259" key="1">
    <source>
        <dbReference type="PROSITE" id="PS50887"/>
    </source>
</evidence>
<dbReference type="FunFam" id="3.30.70.270:FF:000001">
    <property type="entry name" value="Diguanylate cyclase domain protein"/>
    <property type="match status" value="1"/>
</dbReference>
<dbReference type="EMBL" id="AJWZ01002187">
    <property type="protein sequence ID" value="EKC71651.1"/>
    <property type="molecule type" value="Genomic_DNA"/>
</dbReference>
<reference evidence="2" key="1">
    <citation type="journal article" date="2013" name="Environ. Microbiol.">
        <title>Microbiota from the distal guts of lean and obese adolescents exhibit partial functional redundancy besides clear differences in community structure.</title>
        <authorList>
            <person name="Ferrer M."/>
            <person name="Ruiz A."/>
            <person name="Lanza F."/>
            <person name="Haange S.B."/>
            <person name="Oberbach A."/>
            <person name="Till H."/>
            <person name="Bargiela R."/>
            <person name="Campoy C."/>
            <person name="Segura M.T."/>
            <person name="Richter M."/>
            <person name="von Bergen M."/>
            <person name="Seifert J."/>
            <person name="Suarez A."/>
        </authorList>
    </citation>
    <scope>NUCLEOTIDE SEQUENCE</scope>
</reference>
<sequence length="187" mass="21781">EEQKEQERKRNRLLYQADHDELTGLYNKRSLNRYLEDVFEDCLLNEKELGILFLDIDHFKQLNDRYGHGRGDEGICAVADTLKKCFPEDYVARYGGDEFLVVMTGRDREYAEEHARQLCMGIRECEIPNEDSSVEPWLTISVGGVCAIPKEPNRVWDFLSAADKTLYDQKNEQKGKVRFYVGEGQYL</sequence>
<dbReference type="Gene3D" id="3.30.70.270">
    <property type="match status" value="1"/>
</dbReference>
<organism evidence="2">
    <name type="scientific">human gut metagenome</name>
    <dbReference type="NCBI Taxonomy" id="408170"/>
    <lineage>
        <taxon>unclassified sequences</taxon>
        <taxon>metagenomes</taxon>
        <taxon>organismal metagenomes</taxon>
    </lineage>
</organism>
<accession>K1UJJ2</accession>
<dbReference type="InterPro" id="IPR043128">
    <property type="entry name" value="Rev_trsase/Diguanyl_cyclase"/>
</dbReference>
<dbReference type="AlphaFoldDB" id="K1UJJ2"/>
<evidence type="ECO:0000313" key="2">
    <source>
        <dbReference type="EMBL" id="EKC71651.1"/>
    </source>
</evidence>
<dbReference type="PANTHER" id="PTHR45138">
    <property type="entry name" value="REGULATORY COMPONENTS OF SENSORY TRANSDUCTION SYSTEM"/>
    <property type="match status" value="1"/>
</dbReference>
<protein>
    <submittedName>
        <fullName evidence="2">Response regulator receiver modulated diguanylate cyclase</fullName>
    </submittedName>
</protein>
<dbReference type="InterPro" id="IPR050469">
    <property type="entry name" value="Diguanylate_Cyclase"/>
</dbReference>
<gene>
    <name evidence="2" type="ORF">OBE_03285</name>
</gene>
<name>K1UJJ2_9ZZZZ</name>
<proteinExistence type="predicted"/>
<feature type="domain" description="GGDEF" evidence="1">
    <location>
        <begin position="47"/>
        <end position="182"/>
    </location>
</feature>
<dbReference type="PANTHER" id="PTHR45138:SF9">
    <property type="entry name" value="DIGUANYLATE CYCLASE DGCM-RELATED"/>
    <property type="match status" value="1"/>
</dbReference>
<comment type="caution">
    <text evidence="2">The sequence shown here is derived from an EMBL/GenBank/DDBJ whole genome shotgun (WGS) entry which is preliminary data.</text>
</comment>
<dbReference type="Pfam" id="PF00990">
    <property type="entry name" value="GGDEF"/>
    <property type="match status" value="1"/>
</dbReference>
<dbReference type="SMART" id="SM00267">
    <property type="entry name" value="GGDEF"/>
    <property type="match status" value="1"/>
</dbReference>
<dbReference type="GO" id="GO:0005886">
    <property type="term" value="C:plasma membrane"/>
    <property type="evidence" value="ECO:0007669"/>
    <property type="project" value="TreeGrafter"/>
</dbReference>
<feature type="non-terminal residue" evidence="2">
    <location>
        <position position="1"/>
    </location>
</feature>
<dbReference type="GO" id="GO:0043709">
    <property type="term" value="P:cell adhesion involved in single-species biofilm formation"/>
    <property type="evidence" value="ECO:0007669"/>
    <property type="project" value="TreeGrafter"/>
</dbReference>
<dbReference type="GO" id="GO:1902201">
    <property type="term" value="P:negative regulation of bacterial-type flagellum-dependent cell motility"/>
    <property type="evidence" value="ECO:0007669"/>
    <property type="project" value="TreeGrafter"/>
</dbReference>
<dbReference type="CDD" id="cd01949">
    <property type="entry name" value="GGDEF"/>
    <property type="match status" value="1"/>
</dbReference>
<dbReference type="GO" id="GO:0052621">
    <property type="term" value="F:diguanylate cyclase activity"/>
    <property type="evidence" value="ECO:0007669"/>
    <property type="project" value="TreeGrafter"/>
</dbReference>
<dbReference type="PROSITE" id="PS50887">
    <property type="entry name" value="GGDEF"/>
    <property type="match status" value="1"/>
</dbReference>
<dbReference type="InterPro" id="IPR000160">
    <property type="entry name" value="GGDEF_dom"/>
</dbReference>